<dbReference type="PANTHER" id="PTHR34982:SF1">
    <property type="entry name" value="FLAGELLAR ASSEMBLY PROTEIN FLIH"/>
    <property type="match status" value="1"/>
</dbReference>
<evidence type="ECO:0000256" key="8">
    <source>
        <dbReference type="ARBA" id="ARBA00022927"/>
    </source>
</evidence>
<dbReference type="InterPro" id="IPR018035">
    <property type="entry name" value="Flagellar_FliH/T3SS_HrpE"/>
</dbReference>
<feature type="compositionally biased region" description="Basic and acidic residues" evidence="10">
    <location>
        <begin position="1"/>
        <end position="10"/>
    </location>
</feature>
<evidence type="ECO:0000313" key="13">
    <source>
        <dbReference type="Proteomes" id="UP000286976"/>
    </source>
</evidence>
<dbReference type="AlphaFoldDB" id="A0A432WZ13"/>
<feature type="domain" description="Flagellar assembly protein FliH/Type III secretion system HrpE" evidence="11">
    <location>
        <begin position="119"/>
        <end position="242"/>
    </location>
</feature>
<reference evidence="12 13" key="1">
    <citation type="journal article" date="2011" name="Front. Microbiol.">
        <title>Genomic signatures of strain selection and enhancement in Bacillus atrophaeus var. globigii, a historical biowarfare simulant.</title>
        <authorList>
            <person name="Gibbons H.S."/>
            <person name="Broomall S.M."/>
            <person name="McNew L.A."/>
            <person name="Daligault H."/>
            <person name="Chapman C."/>
            <person name="Bruce D."/>
            <person name="Karavis M."/>
            <person name="Krepps M."/>
            <person name="McGregor P.A."/>
            <person name="Hong C."/>
            <person name="Park K.H."/>
            <person name="Akmal A."/>
            <person name="Feldman A."/>
            <person name="Lin J.S."/>
            <person name="Chang W.E."/>
            <person name="Higgs B.W."/>
            <person name="Demirev P."/>
            <person name="Lindquist J."/>
            <person name="Liem A."/>
            <person name="Fochler E."/>
            <person name="Read T.D."/>
            <person name="Tapia R."/>
            <person name="Johnson S."/>
            <person name="Bishop-Lilly K.A."/>
            <person name="Detter C."/>
            <person name="Han C."/>
            <person name="Sozhamannan S."/>
            <person name="Rosenzweig C.N."/>
            <person name="Skowronski E.W."/>
        </authorList>
    </citation>
    <scope>NUCLEOTIDE SEQUENCE [LARGE SCALE GENOMIC DNA]</scope>
    <source>
        <strain evidence="12 13">AIT1</strain>
    </source>
</reference>
<dbReference type="GO" id="GO:0071973">
    <property type="term" value="P:bacterial-type flagellum-dependent cell motility"/>
    <property type="evidence" value="ECO:0007669"/>
    <property type="project" value="InterPro"/>
</dbReference>
<organism evidence="12 13">
    <name type="scientific">Aliidiomarina taiwanensis</name>
    <dbReference type="NCBI Taxonomy" id="946228"/>
    <lineage>
        <taxon>Bacteria</taxon>
        <taxon>Pseudomonadati</taxon>
        <taxon>Pseudomonadota</taxon>
        <taxon>Gammaproteobacteria</taxon>
        <taxon>Alteromonadales</taxon>
        <taxon>Idiomarinaceae</taxon>
        <taxon>Aliidiomarina</taxon>
    </lineage>
</organism>
<evidence type="ECO:0000256" key="10">
    <source>
        <dbReference type="SAM" id="MobiDB-lite"/>
    </source>
</evidence>
<keyword evidence="12" id="KW-0969">Cilium</keyword>
<evidence type="ECO:0000256" key="7">
    <source>
        <dbReference type="ARBA" id="ARBA00022795"/>
    </source>
</evidence>
<keyword evidence="7" id="KW-1005">Bacterial flagellum biogenesis</keyword>
<dbReference type="OrthoDB" id="8480773at2"/>
<evidence type="ECO:0000256" key="1">
    <source>
        <dbReference type="ARBA" id="ARBA00003041"/>
    </source>
</evidence>
<keyword evidence="5" id="KW-0813">Transport</keyword>
<accession>A0A432WZ13</accession>
<dbReference type="Pfam" id="PF02108">
    <property type="entry name" value="FliH"/>
    <property type="match status" value="1"/>
</dbReference>
<dbReference type="GO" id="GO:0003774">
    <property type="term" value="F:cytoskeletal motor activity"/>
    <property type="evidence" value="ECO:0007669"/>
    <property type="project" value="InterPro"/>
</dbReference>
<evidence type="ECO:0000256" key="4">
    <source>
        <dbReference type="ARBA" id="ARBA00016507"/>
    </source>
</evidence>
<evidence type="ECO:0000259" key="11">
    <source>
        <dbReference type="Pfam" id="PF02108"/>
    </source>
</evidence>
<comment type="subcellular location">
    <subcellularLocation>
        <location evidence="2">Cytoplasm</location>
    </subcellularLocation>
</comment>
<name>A0A432WZ13_9GAMM</name>
<protein>
    <recommendedName>
        <fullName evidence="4">Flagellar assembly protein FliH</fullName>
    </recommendedName>
</protein>
<dbReference type="GO" id="GO:0005829">
    <property type="term" value="C:cytosol"/>
    <property type="evidence" value="ECO:0007669"/>
    <property type="project" value="TreeGrafter"/>
</dbReference>
<dbReference type="GO" id="GO:0015031">
    <property type="term" value="P:protein transport"/>
    <property type="evidence" value="ECO:0007669"/>
    <property type="project" value="UniProtKB-KW"/>
</dbReference>
<evidence type="ECO:0000256" key="3">
    <source>
        <dbReference type="ARBA" id="ARBA00006602"/>
    </source>
</evidence>
<keyword evidence="13" id="KW-1185">Reference proteome</keyword>
<dbReference type="SUPFAM" id="SSF160527">
    <property type="entry name" value="V-type ATPase subunit E-like"/>
    <property type="match status" value="1"/>
</dbReference>
<keyword evidence="6" id="KW-0963">Cytoplasm</keyword>
<feature type="region of interest" description="Disordered" evidence="10">
    <location>
        <begin position="252"/>
        <end position="285"/>
    </location>
</feature>
<dbReference type="InterPro" id="IPR051472">
    <property type="entry name" value="T3SS_Stator/FliH"/>
</dbReference>
<dbReference type="InterPro" id="IPR000563">
    <property type="entry name" value="Flag_FliH"/>
</dbReference>
<comment type="similarity">
    <text evidence="3">Belongs to the FliH family.</text>
</comment>
<dbReference type="PANTHER" id="PTHR34982">
    <property type="entry name" value="YOP PROTEINS TRANSLOCATION PROTEIN L"/>
    <property type="match status" value="1"/>
</dbReference>
<evidence type="ECO:0000256" key="9">
    <source>
        <dbReference type="ARBA" id="ARBA00023225"/>
    </source>
</evidence>
<dbReference type="GO" id="GO:0044781">
    <property type="term" value="P:bacterial-type flagellum organization"/>
    <property type="evidence" value="ECO:0007669"/>
    <property type="project" value="UniProtKB-KW"/>
</dbReference>
<dbReference type="PRINTS" id="PR01003">
    <property type="entry name" value="FLGFLIH"/>
</dbReference>
<keyword evidence="8" id="KW-0653">Protein transport</keyword>
<comment type="caution">
    <text evidence="12">The sequence shown here is derived from an EMBL/GenBank/DDBJ whole genome shotgun (WGS) entry which is preliminary data.</text>
</comment>
<keyword evidence="12" id="KW-0282">Flagellum</keyword>
<dbReference type="GO" id="GO:0009288">
    <property type="term" value="C:bacterial-type flagellum"/>
    <property type="evidence" value="ECO:0007669"/>
    <property type="project" value="InterPro"/>
</dbReference>
<keyword evidence="12" id="KW-0966">Cell projection</keyword>
<gene>
    <name evidence="12" type="ORF">CWE15_09865</name>
</gene>
<proteinExistence type="inferred from homology"/>
<feature type="region of interest" description="Disordered" evidence="10">
    <location>
        <begin position="1"/>
        <end position="26"/>
    </location>
</feature>
<evidence type="ECO:0000256" key="6">
    <source>
        <dbReference type="ARBA" id="ARBA00022490"/>
    </source>
</evidence>
<comment type="function">
    <text evidence="1">Needed for flagellar regrowth and assembly.</text>
</comment>
<dbReference type="Proteomes" id="UP000286976">
    <property type="component" value="Unassembled WGS sequence"/>
</dbReference>
<sequence length="285" mass="31912">MSERHSKLWELPDIGDEAAPEPDRKNALNMPLKWAYEPPEEQDDTLVEEKVSPLTAEAVEAIREAARQEGFAEGKQEGFQAGHKEGFEAGFAEGEKAGFAAGETAAKEAAEELQTALSEHWESLFEGLRQPLSQVDQAVENQLVHLSKALARAICWNEVQTNDDIIREAFQRGIQQLGMSTQRVEVYAHPEDFALLDARWDERTRHEKGWFLYQDESVTRGGCRIQTPLVNIDVSLEARMEEVFAQLLKGVKEIPNEKPQTTPPTSASEALNSESEQQHDTGESD</sequence>
<dbReference type="EMBL" id="PIPQ01000007">
    <property type="protein sequence ID" value="RUO39044.1"/>
    <property type="molecule type" value="Genomic_DNA"/>
</dbReference>
<evidence type="ECO:0000256" key="2">
    <source>
        <dbReference type="ARBA" id="ARBA00004496"/>
    </source>
</evidence>
<feature type="compositionally biased region" description="Polar residues" evidence="10">
    <location>
        <begin position="258"/>
        <end position="275"/>
    </location>
</feature>
<evidence type="ECO:0000256" key="5">
    <source>
        <dbReference type="ARBA" id="ARBA00022448"/>
    </source>
</evidence>
<dbReference type="RefSeq" id="WP_126757921.1">
    <property type="nucleotide sequence ID" value="NZ_PIPQ01000007.1"/>
</dbReference>
<feature type="compositionally biased region" description="Basic and acidic residues" evidence="10">
    <location>
        <begin position="276"/>
        <end position="285"/>
    </location>
</feature>
<evidence type="ECO:0000313" key="12">
    <source>
        <dbReference type="EMBL" id="RUO39044.1"/>
    </source>
</evidence>
<keyword evidence="9" id="KW-1006">Bacterial flagellum protein export</keyword>